<dbReference type="Proteomes" id="UP001597337">
    <property type="component" value="Unassembled WGS sequence"/>
</dbReference>
<dbReference type="EMBL" id="JBHUHX010000039">
    <property type="protein sequence ID" value="MFD2112890.1"/>
    <property type="molecule type" value="Genomic_DNA"/>
</dbReference>
<dbReference type="InterPro" id="IPR032720">
    <property type="entry name" value="Cys_rich_CWC"/>
</dbReference>
<proteinExistence type="predicted"/>
<dbReference type="Pfam" id="PF14375">
    <property type="entry name" value="Cys_rich_CWC"/>
    <property type="match status" value="1"/>
</dbReference>
<comment type="caution">
    <text evidence="2">The sequence shown here is derived from an EMBL/GenBank/DDBJ whole genome shotgun (WGS) entry which is preliminary data.</text>
</comment>
<feature type="region of interest" description="Disordered" evidence="1">
    <location>
        <begin position="64"/>
        <end position="83"/>
    </location>
</feature>
<accession>A0ABW4Y9Y0</accession>
<reference evidence="3" key="1">
    <citation type="journal article" date="2019" name="Int. J. Syst. Evol. Microbiol.">
        <title>The Global Catalogue of Microorganisms (GCM) 10K type strain sequencing project: providing services to taxonomists for standard genome sequencing and annotation.</title>
        <authorList>
            <consortium name="The Broad Institute Genomics Platform"/>
            <consortium name="The Broad Institute Genome Sequencing Center for Infectious Disease"/>
            <person name="Wu L."/>
            <person name="Ma J."/>
        </authorList>
    </citation>
    <scope>NUCLEOTIDE SEQUENCE [LARGE SCALE GENOMIC DNA]</scope>
    <source>
        <strain evidence="3">KACC 12597</strain>
    </source>
</reference>
<evidence type="ECO:0000313" key="2">
    <source>
        <dbReference type="EMBL" id="MFD2112890.1"/>
    </source>
</evidence>
<sequence>MSIPSDQGIRKVCPRCGRTFLCHAAQIARCDCMKLPLTPATTASIQDRYDDCLCAACLQDLSADTPTAQSDAEPETVSGTTRK</sequence>
<evidence type="ECO:0000256" key="1">
    <source>
        <dbReference type="SAM" id="MobiDB-lite"/>
    </source>
</evidence>
<evidence type="ECO:0000313" key="3">
    <source>
        <dbReference type="Proteomes" id="UP001597337"/>
    </source>
</evidence>
<keyword evidence="3" id="KW-1185">Reference proteome</keyword>
<dbReference type="RefSeq" id="WP_386027509.1">
    <property type="nucleotide sequence ID" value="NZ_JBHUHX010000039.1"/>
</dbReference>
<organism evidence="2 3">
    <name type="scientific">Thiorhodococcus fuscus</name>
    <dbReference type="NCBI Taxonomy" id="527200"/>
    <lineage>
        <taxon>Bacteria</taxon>
        <taxon>Pseudomonadati</taxon>
        <taxon>Pseudomonadota</taxon>
        <taxon>Gammaproteobacteria</taxon>
        <taxon>Chromatiales</taxon>
        <taxon>Chromatiaceae</taxon>
        <taxon>Thiorhodococcus</taxon>
    </lineage>
</organism>
<gene>
    <name evidence="2" type="ORF">ACFSJC_13660</name>
</gene>
<protein>
    <submittedName>
        <fullName evidence="2">Cysteine-rich CWC family protein</fullName>
    </submittedName>
</protein>
<name>A0ABW4Y9Y0_9GAMM</name>